<evidence type="ECO:0000313" key="2">
    <source>
        <dbReference type="EMBL" id="MDO1444801.1"/>
    </source>
</evidence>
<dbReference type="EMBL" id="JAUKPO010000001">
    <property type="protein sequence ID" value="MDO1444801.1"/>
    <property type="molecule type" value="Genomic_DNA"/>
</dbReference>
<dbReference type="PROSITE" id="PS50995">
    <property type="entry name" value="HTH_MARR_2"/>
    <property type="match status" value="1"/>
</dbReference>
<dbReference type="Proteomes" id="UP001168528">
    <property type="component" value="Unassembled WGS sequence"/>
</dbReference>
<accession>A0ABT8QY83</accession>
<dbReference type="PANTHER" id="PTHR33164">
    <property type="entry name" value="TRANSCRIPTIONAL REGULATOR, MARR FAMILY"/>
    <property type="match status" value="1"/>
</dbReference>
<dbReference type="InterPro" id="IPR036390">
    <property type="entry name" value="WH_DNA-bd_sf"/>
</dbReference>
<dbReference type="InterPro" id="IPR000835">
    <property type="entry name" value="HTH_MarR-typ"/>
</dbReference>
<evidence type="ECO:0000259" key="1">
    <source>
        <dbReference type="PROSITE" id="PS50995"/>
    </source>
</evidence>
<sequence>MKIEEEICQQKFRSDNAKAVVNILFTSSWLTNKVNQLLKPFGISVEQYNVLRILKGQYPNPATLGVVQERMLEKMSNATRLVDKLITKGMVDRKQCPANRRAVDIRITEKGLHVLEEIAPLMLNLEKSLGLCCEEAQHLNFLLDKLRG</sequence>
<dbReference type="SMART" id="SM00347">
    <property type="entry name" value="HTH_MARR"/>
    <property type="match status" value="1"/>
</dbReference>
<reference evidence="2" key="1">
    <citation type="submission" date="2023-07" db="EMBL/GenBank/DDBJ databases">
        <title>The genome sequence of Rhodocytophaga aerolata KACC 12507.</title>
        <authorList>
            <person name="Zhang X."/>
        </authorList>
    </citation>
    <scope>NUCLEOTIDE SEQUENCE</scope>
    <source>
        <strain evidence="2">KACC 12507</strain>
    </source>
</reference>
<dbReference type="InterPro" id="IPR036388">
    <property type="entry name" value="WH-like_DNA-bd_sf"/>
</dbReference>
<dbReference type="RefSeq" id="WP_302035603.1">
    <property type="nucleotide sequence ID" value="NZ_JAUKPO010000001.1"/>
</dbReference>
<gene>
    <name evidence="2" type="ORF">Q0590_00995</name>
</gene>
<protein>
    <submittedName>
        <fullName evidence="2">MarR family transcriptional regulator</fullName>
    </submittedName>
</protein>
<organism evidence="2 3">
    <name type="scientific">Rhodocytophaga aerolata</name>
    <dbReference type="NCBI Taxonomy" id="455078"/>
    <lineage>
        <taxon>Bacteria</taxon>
        <taxon>Pseudomonadati</taxon>
        <taxon>Bacteroidota</taxon>
        <taxon>Cytophagia</taxon>
        <taxon>Cytophagales</taxon>
        <taxon>Rhodocytophagaceae</taxon>
        <taxon>Rhodocytophaga</taxon>
    </lineage>
</organism>
<dbReference type="PRINTS" id="PR00598">
    <property type="entry name" value="HTHMARR"/>
</dbReference>
<dbReference type="Gene3D" id="1.10.10.10">
    <property type="entry name" value="Winged helix-like DNA-binding domain superfamily/Winged helix DNA-binding domain"/>
    <property type="match status" value="1"/>
</dbReference>
<dbReference type="PANTHER" id="PTHR33164:SF101">
    <property type="entry name" value="TRANSCRIPTIONAL REPRESSOR MPRA"/>
    <property type="match status" value="1"/>
</dbReference>
<keyword evidence="3" id="KW-1185">Reference proteome</keyword>
<dbReference type="SUPFAM" id="SSF46785">
    <property type="entry name" value="Winged helix' DNA-binding domain"/>
    <property type="match status" value="1"/>
</dbReference>
<dbReference type="InterPro" id="IPR039422">
    <property type="entry name" value="MarR/SlyA-like"/>
</dbReference>
<evidence type="ECO:0000313" key="3">
    <source>
        <dbReference type="Proteomes" id="UP001168528"/>
    </source>
</evidence>
<name>A0ABT8QY83_9BACT</name>
<comment type="caution">
    <text evidence="2">The sequence shown here is derived from an EMBL/GenBank/DDBJ whole genome shotgun (WGS) entry which is preliminary data.</text>
</comment>
<feature type="domain" description="HTH marR-type" evidence="1">
    <location>
        <begin position="1"/>
        <end position="148"/>
    </location>
</feature>
<dbReference type="Pfam" id="PF01047">
    <property type="entry name" value="MarR"/>
    <property type="match status" value="1"/>
</dbReference>
<proteinExistence type="predicted"/>